<keyword evidence="2" id="KW-0963">Cytoplasm</keyword>
<protein>
    <submittedName>
        <fullName evidence="10">DgyrCDS12047</fullName>
    </submittedName>
</protein>
<name>A0A7I8W7M1_9ANNE</name>
<dbReference type="SMART" id="SM00132">
    <property type="entry name" value="LIM"/>
    <property type="match status" value="1"/>
</dbReference>
<evidence type="ECO:0000256" key="5">
    <source>
        <dbReference type="ARBA" id="ARBA00023038"/>
    </source>
</evidence>
<dbReference type="CDD" id="cd23068">
    <property type="entry name" value="PDZ_ZASP52-like"/>
    <property type="match status" value="1"/>
</dbReference>
<dbReference type="GO" id="GO:0031941">
    <property type="term" value="C:filamentous actin"/>
    <property type="evidence" value="ECO:0007669"/>
    <property type="project" value="TreeGrafter"/>
</dbReference>
<feature type="compositionally biased region" description="Polar residues" evidence="7">
    <location>
        <begin position="253"/>
        <end position="266"/>
    </location>
</feature>
<dbReference type="InterPro" id="IPR050604">
    <property type="entry name" value="PDZ-LIM_domain"/>
</dbReference>
<evidence type="ECO:0000256" key="1">
    <source>
        <dbReference type="ARBA" id="ARBA00004496"/>
    </source>
</evidence>
<dbReference type="GO" id="GO:0030018">
    <property type="term" value="C:Z disc"/>
    <property type="evidence" value="ECO:0007669"/>
    <property type="project" value="TreeGrafter"/>
</dbReference>
<dbReference type="Gene3D" id="2.30.42.10">
    <property type="match status" value="1"/>
</dbReference>
<dbReference type="GO" id="GO:0001725">
    <property type="term" value="C:stress fiber"/>
    <property type="evidence" value="ECO:0007669"/>
    <property type="project" value="TreeGrafter"/>
</dbReference>
<dbReference type="OrthoDB" id="1293114at2759"/>
<dbReference type="EMBL" id="CAJFCJ010000019">
    <property type="protein sequence ID" value="CAD5123730.1"/>
    <property type="molecule type" value="Genomic_DNA"/>
</dbReference>
<evidence type="ECO:0000259" key="8">
    <source>
        <dbReference type="PROSITE" id="PS50023"/>
    </source>
</evidence>
<evidence type="ECO:0000256" key="7">
    <source>
        <dbReference type="SAM" id="MobiDB-lite"/>
    </source>
</evidence>
<dbReference type="GO" id="GO:0046872">
    <property type="term" value="F:metal ion binding"/>
    <property type="evidence" value="ECO:0007669"/>
    <property type="project" value="UniProtKB-KW"/>
</dbReference>
<dbReference type="Pfam" id="PF00412">
    <property type="entry name" value="LIM"/>
    <property type="match status" value="1"/>
</dbReference>
<dbReference type="GO" id="GO:0051371">
    <property type="term" value="F:muscle alpha-actinin binding"/>
    <property type="evidence" value="ECO:0007669"/>
    <property type="project" value="TreeGrafter"/>
</dbReference>
<dbReference type="SMART" id="SM00228">
    <property type="entry name" value="PDZ"/>
    <property type="match status" value="1"/>
</dbReference>
<dbReference type="GO" id="GO:0003779">
    <property type="term" value="F:actin binding"/>
    <property type="evidence" value="ECO:0007669"/>
    <property type="project" value="TreeGrafter"/>
</dbReference>
<dbReference type="Pfam" id="PF15936">
    <property type="entry name" value="DUF4749"/>
    <property type="match status" value="1"/>
</dbReference>
<gene>
    <name evidence="10" type="ORF">DGYR_LOCUS11374</name>
</gene>
<evidence type="ECO:0000313" key="11">
    <source>
        <dbReference type="Proteomes" id="UP000549394"/>
    </source>
</evidence>
<dbReference type="Pfam" id="PF00595">
    <property type="entry name" value="PDZ"/>
    <property type="match status" value="1"/>
</dbReference>
<dbReference type="GO" id="GO:0061061">
    <property type="term" value="P:muscle structure development"/>
    <property type="evidence" value="ECO:0007669"/>
    <property type="project" value="TreeGrafter"/>
</dbReference>
<feature type="domain" description="PDZ" evidence="9">
    <location>
        <begin position="9"/>
        <end position="92"/>
    </location>
</feature>
<dbReference type="PANTHER" id="PTHR24214:SF38">
    <property type="entry name" value="PDZ AND LIM DOMAIN PROTEIN ZASP-RELATED"/>
    <property type="match status" value="1"/>
</dbReference>
<keyword evidence="5 6" id="KW-0440">LIM domain</keyword>
<dbReference type="PANTHER" id="PTHR24214">
    <property type="entry name" value="PDZ AND LIM DOMAIN PROTEIN ZASP"/>
    <property type="match status" value="1"/>
</dbReference>
<feature type="domain" description="LIM zinc-binding" evidence="8">
    <location>
        <begin position="269"/>
        <end position="328"/>
    </location>
</feature>
<dbReference type="SUPFAM" id="SSF57716">
    <property type="entry name" value="Glucocorticoid receptor-like (DNA-binding domain)"/>
    <property type="match status" value="2"/>
</dbReference>
<dbReference type="GO" id="GO:0007507">
    <property type="term" value="P:heart development"/>
    <property type="evidence" value="ECO:0007669"/>
    <property type="project" value="TreeGrafter"/>
</dbReference>
<reference evidence="10 11" key="1">
    <citation type="submission" date="2020-08" db="EMBL/GenBank/DDBJ databases">
        <authorList>
            <person name="Hejnol A."/>
        </authorList>
    </citation>
    <scope>NUCLEOTIDE SEQUENCE [LARGE SCALE GENOMIC DNA]</scope>
</reference>
<evidence type="ECO:0000256" key="6">
    <source>
        <dbReference type="PROSITE-ProRule" id="PRU00125"/>
    </source>
</evidence>
<accession>A0A7I8W7M1</accession>
<comment type="caution">
    <text evidence="10">The sequence shown here is derived from an EMBL/GenBank/DDBJ whole genome shotgun (WGS) entry which is preliminary data.</text>
</comment>
<dbReference type="FunFam" id="2.30.42.10:FF:000055">
    <property type="entry name" value="PDZ and LIM domain protein 3"/>
    <property type="match status" value="1"/>
</dbReference>
<evidence type="ECO:0000256" key="2">
    <source>
        <dbReference type="ARBA" id="ARBA00022490"/>
    </source>
</evidence>
<feature type="region of interest" description="Disordered" evidence="7">
    <location>
        <begin position="236"/>
        <end position="266"/>
    </location>
</feature>
<evidence type="ECO:0000256" key="3">
    <source>
        <dbReference type="ARBA" id="ARBA00022723"/>
    </source>
</evidence>
<dbReference type="Gene3D" id="2.10.110.10">
    <property type="entry name" value="Cysteine Rich Protein"/>
    <property type="match status" value="1"/>
</dbReference>
<dbReference type="InterPro" id="IPR031847">
    <property type="entry name" value="PDLI1-4/Zasp-like_mid"/>
</dbReference>
<dbReference type="GO" id="GO:0030036">
    <property type="term" value="P:actin cytoskeleton organization"/>
    <property type="evidence" value="ECO:0007669"/>
    <property type="project" value="TreeGrafter"/>
</dbReference>
<proteinExistence type="predicted"/>
<dbReference type="PROSITE" id="PS50106">
    <property type="entry name" value="PDZ"/>
    <property type="match status" value="1"/>
</dbReference>
<comment type="subcellular location">
    <subcellularLocation>
        <location evidence="1">Cytoplasm</location>
    </subcellularLocation>
</comment>
<dbReference type="InterPro" id="IPR006643">
    <property type="entry name" value="Zasp-like_motif"/>
</dbReference>
<evidence type="ECO:0000256" key="4">
    <source>
        <dbReference type="ARBA" id="ARBA00022833"/>
    </source>
</evidence>
<dbReference type="PROSITE" id="PS50023">
    <property type="entry name" value="LIM_DOMAIN_2"/>
    <property type="match status" value="1"/>
</dbReference>
<evidence type="ECO:0000313" key="10">
    <source>
        <dbReference type="EMBL" id="CAD5123730.1"/>
    </source>
</evidence>
<dbReference type="Proteomes" id="UP000549394">
    <property type="component" value="Unassembled WGS sequence"/>
</dbReference>
<keyword evidence="11" id="KW-1185">Reference proteome</keyword>
<dbReference type="InterPro" id="IPR001781">
    <property type="entry name" value="Znf_LIM"/>
</dbReference>
<keyword evidence="4 6" id="KW-0862">Zinc</keyword>
<sequence>MNPSRQVIDVELHKGSPSDPWGFRLQGGYDFPNPLSVQRINSNSVAEQYGLKEGDVVLAINGLSTDNMTHEMAKREILNGGLNCLFRVERSVVTTWKPQVEILHAGKDFLDNNQMVQKTSLARDAPQVNNNIGSGHNRSAKPFPSNMGLVNNQYNSPLGLYSNSNVDDVLDATADAHANNLVSTNPNGNSQEAKCFKNSHVLDALREIDGNDSEVTPPSDRKPRQSLTFSLLERELENPGSVQSEPGFRRVQAPTTQPRQSAPPQQDASICKACGRLIIGVFVKVRGNPMHAECFKCRRCGKNLKNAGYFVVEDELYCEADAQQVATPPQPGMVASAVYK</sequence>
<dbReference type="GO" id="GO:0005912">
    <property type="term" value="C:adherens junction"/>
    <property type="evidence" value="ECO:0007669"/>
    <property type="project" value="TreeGrafter"/>
</dbReference>
<dbReference type="AlphaFoldDB" id="A0A7I8W7M1"/>
<evidence type="ECO:0000259" key="9">
    <source>
        <dbReference type="PROSITE" id="PS50106"/>
    </source>
</evidence>
<organism evidence="10 11">
    <name type="scientific">Dimorphilus gyrociliatus</name>
    <dbReference type="NCBI Taxonomy" id="2664684"/>
    <lineage>
        <taxon>Eukaryota</taxon>
        <taxon>Metazoa</taxon>
        <taxon>Spiralia</taxon>
        <taxon>Lophotrochozoa</taxon>
        <taxon>Annelida</taxon>
        <taxon>Polychaeta</taxon>
        <taxon>Polychaeta incertae sedis</taxon>
        <taxon>Dinophilidae</taxon>
        <taxon>Dimorphilus</taxon>
    </lineage>
</organism>
<dbReference type="InterPro" id="IPR001478">
    <property type="entry name" value="PDZ"/>
</dbReference>
<keyword evidence="3 6" id="KW-0479">Metal-binding</keyword>
<dbReference type="SUPFAM" id="SSF50156">
    <property type="entry name" value="PDZ domain-like"/>
    <property type="match status" value="1"/>
</dbReference>
<dbReference type="SMART" id="SM00735">
    <property type="entry name" value="ZM"/>
    <property type="match status" value="1"/>
</dbReference>
<dbReference type="InterPro" id="IPR036034">
    <property type="entry name" value="PDZ_sf"/>
</dbReference>